<sequence>MIEPMGEQRKQLITVDQFRELARPTSTHLDEDDVNAYIRECEDANIIPAIGYERFKAATEQGEWGDSVLPDFQPAVFLDGGEYTTKKEGDCSQEETKVQKYTSGIRKALAYFTYARLFRADGTIISRAGGMRHRDDYSDHVQDLSNNKQYNDIMDMAERYLSDALKYLKAFTSKGEVKAQRGTRAHIHAIGN</sequence>
<dbReference type="InterPro" id="IPR046558">
    <property type="entry name" value="DUF6712"/>
</dbReference>
<organism evidence="1 2">
    <name type="scientific">Segatella copri</name>
    <dbReference type="NCBI Taxonomy" id="165179"/>
    <lineage>
        <taxon>Bacteria</taxon>
        <taxon>Pseudomonadati</taxon>
        <taxon>Bacteroidota</taxon>
        <taxon>Bacteroidia</taxon>
        <taxon>Bacteroidales</taxon>
        <taxon>Prevotellaceae</taxon>
        <taxon>Segatella</taxon>
    </lineage>
</organism>
<gene>
    <name evidence="1" type="ORF">DWV60_00785</name>
</gene>
<evidence type="ECO:0000313" key="1">
    <source>
        <dbReference type="EMBL" id="RGW71082.1"/>
    </source>
</evidence>
<proteinExistence type="predicted"/>
<comment type="caution">
    <text evidence="1">The sequence shown here is derived from an EMBL/GenBank/DDBJ whole genome shotgun (WGS) entry which is preliminary data.</text>
</comment>
<name>A0AA92U647_9BACT</name>
<dbReference type="Pfam" id="PF20459">
    <property type="entry name" value="DUF6712"/>
    <property type="match status" value="1"/>
</dbReference>
<dbReference type="AlphaFoldDB" id="A0AA92U647"/>
<dbReference type="Proteomes" id="UP000286077">
    <property type="component" value="Unassembled WGS sequence"/>
</dbReference>
<protein>
    <submittedName>
        <fullName evidence="1">Uncharacterized protein</fullName>
    </submittedName>
</protein>
<reference evidence="1 2" key="1">
    <citation type="submission" date="2018-08" db="EMBL/GenBank/DDBJ databases">
        <title>A genome reference for cultivated species of the human gut microbiota.</title>
        <authorList>
            <person name="Zou Y."/>
            <person name="Xue W."/>
            <person name="Luo G."/>
        </authorList>
    </citation>
    <scope>NUCLEOTIDE SEQUENCE [LARGE SCALE GENOMIC DNA]</scope>
    <source>
        <strain evidence="1 2">AF11-14</strain>
    </source>
</reference>
<dbReference type="EMBL" id="QSAQ01000001">
    <property type="protein sequence ID" value="RGW71082.1"/>
    <property type="molecule type" value="Genomic_DNA"/>
</dbReference>
<evidence type="ECO:0000313" key="2">
    <source>
        <dbReference type="Proteomes" id="UP000286077"/>
    </source>
</evidence>
<accession>A0AA92U647</accession>